<dbReference type="GO" id="GO:0005737">
    <property type="term" value="C:cytoplasm"/>
    <property type="evidence" value="ECO:0007669"/>
    <property type="project" value="TreeGrafter"/>
</dbReference>
<dbReference type="AlphaFoldDB" id="F9WKY3"/>
<dbReference type="Proteomes" id="UP000009027">
    <property type="component" value="Unassembled WGS sequence"/>
</dbReference>
<gene>
    <name evidence="4" type="ORF">TvY486_0008030</name>
</gene>
<feature type="domain" description="C-CAP/cofactor C-like" evidence="3">
    <location>
        <begin position="133"/>
        <end position="276"/>
    </location>
</feature>
<evidence type="ECO:0000313" key="5">
    <source>
        <dbReference type="Proteomes" id="UP000009027"/>
    </source>
</evidence>
<keyword evidence="2" id="KW-0143">Chaperone</keyword>
<dbReference type="InterPro" id="IPR006599">
    <property type="entry name" value="CARP_motif"/>
</dbReference>
<dbReference type="PANTHER" id="PTHR15139">
    <property type="entry name" value="TUBULIN FOLDING COFACTOR C"/>
    <property type="match status" value="1"/>
</dbReference>
<dbReference type="PROSITE" id="PS51329">
    <property type="entry name" value="C_CAP_COFACTOR_C"/>
    <property type="match status" value="1"/>
</dbReference>
<dbReference type="Gene3D" id="2.160.20.70">
    <property type="match status" value="1"/>
</dbReference>
<dbReference type="InterPro" id="IPR012945">
    <property type="entry name" value="Tubulin-bd_cofactor_C_dom"/>
</dbReference>
<evidence type="ECO:0000256" key="2">
    <source>
        <dbReference type="ARBA" id="ARBA00023186"/>
    </source>
</evidence>
<dbReference type="EMBL" id="CAEX01000506">
    <property type="protein sequence ID" value="CCD18166.1"/>
    <property type="molecule type" value="Genomic_DNA"/>
</dbReference>
<evidence type="ECO:0000313" key="4">
    <source>
        <dbReference type="EMBL" id="CCD18166.1"/>
    </source>
</evidence>
<proteinExistence type="inferred from homology"/>
<dbReference type="GO" id="GO:0007023">
    <property type="term" value="P:post-chaperonin tubulin folding pathway"/>
    <property type="evidence" value="ECO:0007669"/>
    <property type="project" value="InterPro"/>
</dbReference>
<protein>
    <recommendedName>
        <fullName evidence="3">C-CAP/cofactor C-like domain-containing protein</fullName>
    </recommendedName>
</protein>
<accession>F9WKY3</accession>
<evidence type="ECO:0000259" key="3">
    <source>
        <dbReference type="PROSITE" id="PS51329"/>
    </source>
</evidence>
<sequence length="308" mass="34859">MMEEKFLRLRAEREGARQQKAAEPSDNAMERLRFEEKTRCIEEVITKQLSDGDARAAQETLNGLKGEVQDATANNILTVYEMAESNTSLSRLQELIDAKGEMGHGRKTFKFSASSKVRCAKVADTFVGVTAAQGQEEVLGCRDNVFGDARKKDLFLSPSKALFLRNCRECGVFVLPVAGSVFISDCAQCTIYVACQQLRLKNCTDINVYVSCSSRPIIECCTEMRFGSYSCWVGLLNSTVGEHRYDSHEEWMKHVGEMRDPERAADMYKSVDDFQWLWRAPSPNWRVLKPEDQVVCTQLFIQEGHSEM</sequence>
<evidence type="ECO:0000256" key="1">
    <source>
        <dbReference type="ARBA" id="ARBA00008848"/>
    </source>
</evidence>
<dbReference type="SMART" id="SM00673">
    <property type="entry name" value="CARP"/>
    <property type="match status" value="2"/>
</dbReference>
<dbReference type="PANTHER" id="PTHR15139:SF0">
    <property type="entry name" value="TUBULIN-SPECIFIC CHAPERONE C"/>
    <property type="match status" value="1"/>
</dbReference>
<dbReference type="VEuPathDB" id="TriTrypDB:TvY486_0008030"/>
<organism evidence="4 5">
    <name type="scientific">Trypanosoma vivax (strain Y486)</name>
    <dbReference type="NCBI Taxonomy" id="1055687"/>
    <lineage>
        <taxon>Eukaryota</taxon>
        <taxon>Discoba</taxon>
        <taxon>Euglenozoa</taxon>
        <taxon>Kinetoplastea</taxon>
        <taxon>Metakinetoplastina</taxon>
        <taxon>Trypanosomatida</taxon>
        <taxon>Trypanosomatidae</taxon>
        <taxon>Trypanosoma</taxon>
        <taxon>Duttonella</taxon>
    </lineage>
</organism>
<comment type="similarity">
    <text evidence="1">Belongs to the TBCC family.</text>
</comment>
<keyword evidence="5" id="KW-1185">Reference proteome</keyword>
<reference evidence="4 5" key="1">
    <citation type="journal article" date="2012" name="Proc. Natl. Acad. Sci. U.S.A.">
        <title>Antigenic diversity is generated by distinct evolutionary mechanisms in African trypanosome species.</title>
        <authorList>
            <person name="Jackson A.P."/>
            <person name="Berry A."/>
            <person name="Aslett M."/>
            <person name="Allison H.C."/>
            <person name="Burton P."/>
            <person name="Vavrova-Anderson J."/>
            <person name="Brown R."/>
            <person name="Browne H."/>
            <person name="Corton N."/>
            <person name="Hauser H."/>
            <person name="Gamble J."/>
            <person name="Gilderthorp R."/>
            <person name="Marcello L."/>
            <person name="McQuillan J."/>
            <person name="Otto T.D."/>
            <person name="Quail M.A."/>
            <person name="Sanders M.J."/>
            <person name="van Tonder A."/>
            <person name="Ginger M.L."/>
            <person name="Field M.C."/>
            <person name="Barry J.D."/>
            <person name="Hertz-Fowler C."/>
            <person name="Berriman M."/>
        </authorList>
    </citation>
    <scope>NUCLEOTIDE SEQUENCE</scope>
    <source>
        <strain evidence="4 5">Y486</strain>
    </source>
</reference>
<dbReference type="InterPro" id="IPR017901">
    <property type="entry name" value="C-CAP_CF_C-like"/>
</dbReference>
<dbReference type="InterPro" id="IPR016098">
    <property type="entry name" value="CAP/MinC_C"/>
</dbReference>
<dbReference type="InterPro" id="IPR027684">
    <property type="entry name" value="TBCC"/>
</dbReference>
<dbReference type="GO" id="GO:0007021">
    <property type="term" value="P:tubulin complex assembly"/>
    <property type="evidence" value="ECO:0007669"/>
    <property type="project" value="TreeGrafter"/>
</dbReference>
<dbReference type="Pfam" id="PF07986">
    <property type="entry name" value="TBCC"/>
    <property type="match status" value="1"/>
</dbReference>
<name>F9WKY3_TRYVY</name>